<dbReference type="EMBL" id="JABEZU010000004">
    <property type="protein sequence ID" value="NOV98602.1"/>
    <property type="molecule type" value="Genomic_DNA"/>
</dbReference>
<accession>A0ABX2A6W5</accession>
<evidence type="ECO:0000313" key="1">
    <source>
        <dbReference type="EMBL" id="NOV98602.1"/>
    </source>
</evidence>
<dbReference type="Proteomes" id="UP000757540">
    <property type="component" value="Unassembled WGS sequence"/>
</dbReference>
<gene>
    <name evidence="1" type="ORF">HDG69_003197</name>
</gene>
<sequence>MSSSCRSSEPCAYFPGGVVTLRHQFELDAGRVTRLAIEV</sequence>
<organism evidence="1 2">
    <name type="scientific">Isoptericola halotolerans</name>
    <dbReference type="NCBI Taxonomy" id="300560"/>
    <lineage>
        <taxon>Bacteria</taxon>
        <taxon>Bacillati</taxon>
        <taxon>Actinomycetota</taxon>
        <taxon>Actinomycetes</taxon>
        <taxon>Micrococcales</taxon>
        <taxon>Promicromonosporaceae</taxon>
        <taxon>Isoptericola</taxon>
    </lineage>
</organism>
<keyword evidence="2" id="KW-1185">Reference proteome</keyword>
<name>A0ABX2A6W5_9MICO</name>
<reference evidence="1 2" key="1">
    <citation type="submission" date="2020-05" db="EMBL/GenBank/DDBJ databases">
        <title>Genomic Encyclopedia of Type Strains, Phase III (KMG-III): the genomes of soil and plant-associated and newly described type strains.</title>
        <authorList>
            <person name="Whitman W."/>
        </authorList>
    </citation>
    <scope>NUCLEOTIDE SEQUENCE [LARGE SCALE GENOMIC DNA]</scope>
    <source>
        <strain evidence="1 2">KCTC 19046</strain>
    </source>
</reference>
<comment type="caution">
    <text evidence="1">The sequence shown here is derived from an EMBL/GenBank/DDBJ whole genome shotgun (WGS) entry which is preliminary data.</text>
</comment>
<proteinExistence type="predicted"/>
<evidence type="ECO:0000313" key="2">
    <source>
        <dbReference type="Proteomes" id="UP000757540"/>
    </source>
</evidence>
<protein>
    <submittedName>
        <fullName evidence="1">Uncharacterized protein</fullName>
    </submittedName>
</protein>